<comment type="subcellular location">
    <subcellularLocation>
        <location evidence="1">Membrane</location>
        <topology evidence="1">Multi-pass membrane protein</topology>
    </subcellularLocation>
</comment>
<dbReference type="Proteomes" id="UP000054166">
    <property type="component" value="Unassembled WGS sequence"/>
</dbReference>
<evidence type="ECO:0000256" key="5">
    <source>
        <dbReference type="SAM" id="MobiDB-lite"/>
    </source>
</evidence>
<dbReference type="InterPro" id="IPR025016">
    <property type="entry name" value="DUF3955"/>
</dbReference>
<feature type="region of interest" description="Disordered" evidence="5">
    <location>
        <begin position="98"/>
        <end position="140"/>
    </location>
</feature>
<dbReference type="HOGENOM" id="CLU_026578_1_0_1"/>
<accession>A0A0C3FML0</accession>
<feature type="transmembrane region" description="Helical" evidence="6">
    <location>
        <begin position="36"/>
        <end position="57"/>
    </location>
</feature>
<evidence type="ECO:0000313" key="8">
    <source>
        <dbReference type="EMBL" id="KIM85345.1"/>
    </source>
</evidence>
<evidence type="ECO:0000256" key="4">
    <source>
        <dbReference type="ARBA" id="ARBA00023136"/>
    </source>
</evidence>
<gene>
    <name evidence="8" type="ORF">PILCRDRAFT_817349</name>
</gene>
<feature type="transmembrane region" description="Helical" evidence="6">
    <location>
        <begin position="150"/>
        <end position="169"/>
    </location>
</feature>
<dbReference type="STRING" id="765440.A0A0C3FML0"/>
<feature type="domain" description="DUF3955" evidence="7">
    <location>
        <begin position="36"/>
        <end position="88"/>
    </location>
</feature>
<reference evidence="8 9" key="1">
    <citation type="submission" date="2014-04" db="EMBL/GenBank/DDBJ databases">
        <authorList>
            <consortium name="DOE Joint Genome Institute"/>
            <person name="Kuo A."/>
            <person name="Tarkka M."/>
            <person name="Buscot F."/>
            <person name="Kohler A."/>
            <person name="Nagy L.G."/>
            <person name="Floudas D."/>
            <person name="Copeland A."/>
            <person name="Barry K.W."/>
            <person name="Cichocki N."/>
            <person name="Veneault-Fourrey C."/>
            <person name="LaButti K."/>
            <person name="Lindquist E.A."/>
            <person name="Lipzen A."/>
            <person name="Lundell T."/>
            <person name="Morin E."/>
            <person name="Murat C."/>
            <person name="Sun H."/>
            <person name="Tunlid A."/>
            <person name="Henrissat B."/>
            <person name="Grigoriev I.V."/>
            <person name="Hibbett D.S."/>
            <person name="Martin F."/>
            <person name="Nordberg H.P."/>
            <person name="Cantor M.N."/>
            <person name="Hua S.X."/>
        </authorList>
    </citation>
    <scope>NUCLEOTIDE SEQUENCE [LARGE SCALE GENOMIC DNA]</scope>
    <source>
        <strain evidence="8 9">F 1598</strain>
    </source>
</reference>
<reference evidence="9" key="2">
    <citation type="submission" date="2015-01" db="EMBL/GenBank/DDBJ databases">
        <title>Evolutionary Origins and Diversification of the Mycorrhizal Mutualists.</title>
        <authorList>
            <consortium name="DOE Joint Genome Institute"/>
            <consortium name="Mycorrhizal Genomics Consortium"/>
            <person name="Kohler A."/>
            <person name="Kuo A."/>
            <person name="Nagy L.G."/>
            <person name="Floudas D."/>
            <person name="Copeland A."/>
            <person name="Barry K.W."/>
            <person name="Cichocki N."/>
            <person name="Veneault-Fourrey C."/>
            <person name="LaButti K."/>
            <person name="Lindquist E.A."/>
            <person name="Lipzen A."/>
            <person name="Lundell T."/>
            <person name="Morin E."/>
            <person name="Murat C."/>
            <person name="Riley R."/>
            <person name="Ohm R."/>
            <person name="Sun H."/>
            <person name="Tunlid A."/>
            <person name="Henrissat B."/>
            <person name="Grigoriev I.V."/>
            <person name="Hibbett D.S."/>
            <person name="Martin F."/>
        </authorList>
    </citation>
    <scope>NUCLEOTIDE SEQUENCE [LARGE SCALE GENOMIC DNA]</scope>
    <source>
        <strain evidence="9">F 1598</strain>
    </source>
</reference>
<feature type="transmembrane region" description="Helical" evidence="6">
    <location>
        <begin position="69"/>
        <end position="88"/>
    </location>
</feature>
<feature type="transmembrane region" description="Helical" evidence="6">
    <location>
        <begin position="175"/>
        <end position="195"/>
    </location>
</feature>
<dbReference type="GO" id="GO:0000329">
    <property type="term" value="C:fungal-type vacuole membrane"/>
    <property type="evidence" value="ECO:0007669"/>
    <property type="project" value="TreeGrafter"/>
</dbReference>
<dbReference type="PANTHER" id="PTHR23051:SF0">
    <property type="entry name" value="SOLUTE CARRIER FAMILY 35 MEMBER F5"/>
    <property type="match status" value="1"/>
</dbReference>
<feature type="transmembrane region" description="Helical" evidence="6">
    <location>
        <begin position="349"/>
        <end position="369"/>
    </location>
</feature>
<dbReference type="InParanoid" id="A0A0C3FML0"/>
<protein>
    <recommendedName>
        <fullName evidence="7">DUF3955 domain-containing protein</fullName>
    </recommendedName>
</protein>
<feature type="transmembrane region" description="Helical" evidence="6">
    <location>
        <begin position="202"/>
        <end position="221"/>
    </location>
</feature>
<dbReference type="InterPro" id="IPR037185">
    <property type="entry name" value="EmrE-like"/>
</dbReference>
<keyword evidence="4 6" id="KW-0472">Membrane</keyword>
<dbReference type="PANTHER" id="PTHR23051">
    <property type="entry name" value="SOLUTE CARRIER FAMILY 35, MEMBER F5"/>
    <property type="match status" value="1"/>
</dbReference>
<feature type="transmembrane region" description="Helical" evidence="6">
    <location>
        <begin position="285"/>
        <end position="309"/>
    </location>
</feature>
<feature type="compositionally biased region" description="Basic and acidic residues" evidence="5">
    <location>
        <begin position="98"/>
        <end position="110"/>
    </location>
</feature>
<organism evidence="8 9">
    <name type="scientific">Piloderma croceum (strain F 1598)</name>
    <dbReference type="NCBI Taxonomy" id="765440"/>
    <lineage>
        <taxon>Eukaryota</taxon>
        <taxon>Fungi</taxon>
        <taxon>Dikarya</taxon>
        <taxon>Basidiomycota</taxon>
        <taxon>Agaricomycotina</taxon>
        <taxon>Agaricomycetes</taxon>
        <taxon>Agaricomycetidae</taxon>
        <taxon>Atheliales</taxon>
        <taxon>Atheliaceae</taxon>
        <taxon>Piloderma</taxon>
    </lineage>
</organism>
<proteinExistence type="predicted"/>
<evidence type="ECO:0000256" key="3">
    <source>
        <dbReference type="ARBA" id="ARBA00022989"/>
    </source>
</evidence>
<evidence type="ECO:0000313" key="9">
    <source>
        <dbReference type="Proteomes" id="UP000054166"/>
    </source>
</evidence>
<dbReference type="Pfam" id="PF13127">
    <property type="entry name" value="DUF3955"/>
    <property type="match status" value="1"/>
</dbReference>
<dbReference type="FunCoup" id="A0A0C3FML0">
    <property type="interactions" value="123"/>
</dbReference>
<feature type="compositionally biased region" description="Polar residues" evidence="5">
    <location>
        <begin position="1"/>
        <end position="19"/>
    </location>
</feature>
<dbReference type="OrthoDB" id="1436450at2759"/>
<evidence type="ECO:0000256" key="2">
    <source>
        <dbReference type="ARBA" id="ARBA00022692"/>
    </source>
</evidence>
<dbReference type="SUPFAM" id="SSF103481">
    <property type="entry name" value="Multidrug resistance efflux transporter EmrE"/>
    <property type="match status" value="1"/>
</dbReference>
<feature type="transmembrane region" description="Helical" evidence="6">
    <location>
        <begin position="255"/>
        <end position="273"/>
    </location>
</feature>
<dbReference type="AlphaFoldDB" id="A0A0C3FML0"/>
<keyword evidence="2 6" id="KW-0812">Transmembrane</keyword>
<evidence type="ECO:0000259" key="7">
    <source>
        <dbReference type="Pfam" id="PF13127"/>
    </source>
</evidence>
<feature type="transmembrane region" description="Helical" evidence="6">
    <location>
        <begin position="375"/>
        <end position="393"/>
    </location>
</feature>
<name>A0A0C3FML0_PILCF</name>
<evidence type="ECO:0000256" key="1">
    <source>
        <dbReference type="ARBA" id="ARBA00004141"/>
    </source>
</evidence>
<feature type="transmembrane region" description="Helical" evidence="6">
    <location>
        <begin position="321"/>
        <end position="342"/>
    </location>
</feature>
<feature type="region of interest" description="Disordered" evidence="5">
    <location>
        <begin position="1"/>
        <end position="24"/>
    </location>
</feature>
<keyword evidence="3 6" id="KW-1133">Transmembrane helix</keyword>
<sequence>MDTFSRASMNDYSHSQSRVKSIPVKDQPRKLKKRDYAIGIGLLLIVVFLWTSSNFVTQDLFEGGYEKPFLVTYLNTSAFALYLVPFLVRRTLDKRRGVKVGNEREHRTSVAEEYQPLVNDSDSPEEPQRSYQPTDPGELPPLTVHETGKLAFMFCLLWFMANWSVNASLDYTSVASTTILSSLSGFFTLIIGRLFRVETLTAGKIGAVITSFAGSILVASSDTRSGPPNSPTPPINNPVNDLPDGHLSSPLLGDSLALLSAIFYALYVILLKVRIRDESRIDMQLFFGFVGSINILCCWPMGFILHFIGAERFELPTTRQAVIAIVVNMGITLSSDFIYVLAMLKTTPLVVTIGLSLTIPLAVLGDFFLGKPATGQVLFGATLVLFSFVTVGMQSSEIKPGDDLLNNVLQPPQDEARLREEGHLEPLDG</sequence>
<evidence type="ECO:0000256" key="6">
    <source>
        <dbReference type="SAM" id="Phobius"/>
    </source>
</evidence>
<dbReference type="EMBL" id="KN832985">
    <property type="protein sequence ID" value="KIM85345.1"/>
    <property type="molecule type" value="Genomic_DNA"/>
</dbReference>
<keyword evidence="9" id="KW-1185">Reference proteome</keyword>